<dbReference type="Gene3D" id="3.60.21.10">
    <property type="match status" value="1"/>
</dbReference>
<proteinExistence type="predicted"/>
<gene>
    <name evidence="2" type="ORF">CJD36_022200</name>
</gene>
<dbReference type="PIRSF" id="PIRSF000887">
    <property type="entry name" value="Pesterase_MJ0037"/>
    <property type="match status" value="1"/>
</dbReference>
<dbReference type="PANTHER" id="PTHR39323:SF1">
    <property type="entry name" value="BLR1149 PROTEIN"/>
    <property type="match status" value="1"/>
</dbReference>
<dbReference type="Pfam" id="PF00149">
    <property type="entry name" value="Metallophos"/>
    <property type="match status" value="1"/>
</dbReference>
<dbReference type="InterPro" id="IPR024173">
    <property type="entry name" value="Pesterase_MJ0037-like"/>
</dbReference>
<dbReference type="InterPro" id="IPR004843">
    <property type="entry name" value="Calcineurin-like_PHP"/>
</dbReference>
<feature type="domain" description="Calcineurin-like phosphoesterase" evidence="1">
    <location>
        <begin position="25"/>
        <end position="144"/>
    </location>
</feature>
<evidence type="ECO:0000259" key="1">
    <source>
        <dbReference type="Pfam" id="PF00149"/>
    </source>
</evidence>
<evidence type="ECO:0000313" key="2">
    <source>
        <dbReference type="EMBL" id="PQJ08858.1"/>
    </source>
</evidence>
<sequence>MTIDISGVAFTLLFQKALYKPDEELLIIADVHLGKASHFRKNGISLPSSAQQGDYDNLRSLFDLVQPKKVYFLGDLFHSSLNDDWHNFCDLVAAYKHIQFTLVRGNHDLINGSKFHDICVAVVDTIEDELFIYSHEPLNNVAAGKVNVVGHIHPGVVLSGMGRQSVKLPCFYMQEQLMILPAFGVLTGLYSMDQNKASHVYLVLSDSVRRL</sequence>
<accession>A0A2S7SQ57</accession>
<keyword evidence="3" id="KW-1185">Reference proteome</keyword>
<dbReference type="NCBIfam" id="TIGR04123">
    <property type="entry name" value="P_estr_lig_assc"/>
    <property type="match status" value="1"/>
</dbReference>
<name>A0A2S7SQ57_9BACT</name>
<dbReference type="AlphaFoldDB" id="A0A2S7SQ57"/>
<dbReference type="PANTHER" id="PTHR39323">
    <property type="entry name" value="BLR1149 PROTEIN"/>
    <property type="match status" value="1"/>
</dbReference>
<dbReference type="SUPFAM" id="SSF56300">
    <property type="entry name" value="Metallo-dependent phosphatases"/>
    <property type="match status" value="1"/>
</dbReference>
<organism evidence="2 3">
    <name type="scientific">Flavipsychrobacter stenotrophus</name>
    <dbReference type="NCBI Taxonomy" id="2077091"/>
    <lineage>
        <taxon>Bacteria</taxon>
        <taxon>Pseudomonadati</taxon>
        <taxon>Bacteroidota</taxon>
        <taxon>Chitinophagia</taxon>
        <taxon>Chitinophagales</taxon>
        <taxon>Chitinophagaceae</taxon>
        <taxon>Flavipsychrobacter</taxon>
    </lineage>
</organism>
<protein>
    <submittedName>
        <fullName evidence="2">Phosphoesterase</fullName>
    </submittedName>
</protein>
<dbReference type="EMBL" id="PPSL01000011">
    <property type="protein sequence ID" value="PQJ08858.1"/>
    <property type="molecule type" value="Genomic_DNA"/>
</dbReference>
<dbReference type="InterPro" id="IPR029052">
    <property type="entry name" value="Metallo-depent_PP-like"/>
</dbReference>
<dbReference type="OrthoDB" id="9795838at2"/>
<dbReference type="Proteomes" id="UP000239872">
    <property type="component" value="Unassembled WGS sequence"/>
</dbReference>
<dbReference type="InterPro" id="IPR026336">
    <property type="entry name" value="PdeM-like"/>
</dbReference>
<evidence type="ECO:0000313" key="3">
    <source>
        <dbReference type="Proteomes" id="UP000239872"/>
    </source>
</evidence>
<comment type="caution">
    <text evidence="2">The sequence shown here is derived from an EMBL/GenBank/DDBJ whole genome shotgun (WGS) entry which is preliminary data.</text>
</comment>
<dbReference type="RefSeq" id="WP_105041407.1">
    <property type="nucleotide sequence ID" value="NZ_PPSL01000011.1"/>
</dbReference>
<reference evidence="2 3" key="1">
    <citation type="submission" date="2018-01" db="EMBL/GenBank/DDBJ databases">
        <title>A novel member of the phylum Bacteroidetes isolated from glacier ice.</title>
        <authorList>
            <person name="Liu Q."/>
            <person name="Xin Y.-H."/>
        </authorList>
    </citation>
    <scope>NUCLEOTIDE SEQUENCE [LARGE SCALE GENOMIC DNA]</scope>
    <source>
        <strain evidence="2 3">RB1R16</strain>
    </source>
</reference>
<dbReference type="GO" id="GO:0016787">
    <property type="term" value="F:hydrolase activity"/>
    <property type="evidence" value="ECO:0007669"/>
    <property type="project" value="InterPro"/>
</dbReference>